<evidence type="ECO:0000313" key="1">
    <source>
        <dbReference type="EMBL" id="EDP21158.1"/>
    </source>
</evidence>
<protein>
    <submittedName>
        <fullName evidence="1">Uncharacterized protein</fullName>
    </submittedName>
</protein>
<reference evidence="1 2" key="2">
    <citation type="submission" date="2007-09" db="EMBL/GenBank/DDBJ databases">
        <authorList>
            <person name="Fulton L."/>
            <person name="Clifton S."/>
            <person name="Fulton B."/>
            <person name="Xu J."/>
            <person name="Minx P."/>
            <person name="Pepin K.H."/>
            <person name="Johnson M."/>
            <person name="Thiruvilangam P."/>
            <person name="Bhonagiri V."/>
            <person name="Nash W.E."/>
            <person name="Mardis E.R."/>
            <person name="Wilson R.K."/>
        </authorList>
    </citation>
    <scope>NUCLEOTIDE SEQUENCE [LARGE SCALE GENOMIC DNA]</scope>
    <source>
        <strain evidence="1 2">M21/2</strain>
    </source>
</reference>
<proteinExistence type="predicted"/>
<reference evidence="1 2" key="1">
    <citation type="submission" date="2007-09" db="EMBL/GenBank/DDBJ databases">
        <title>Draft genome sequence of Faecalibacterium prausnitzii M21/2.</title>
        <authorList>
            <person name="Sudarsanam P."/>
            <person name="Ley R."/>
            <person name="Guruge J."/>
            <person name="Turnbaugh P.J."/>
            <person name="Mahowald M."/>
            <person name="Liep D."/>
            <person name="Gordon J."/>
        </authorList>
    </citation>
    <scope>NUCLEOTIDE SEQUENCE [LARGE SCALE GENOMIC DNA]</scope>
    <source>
        <strain evidence="1 2">M21/2</strain>
    </source>
</reference>
<name>A8SD08_9FIRM</name>
<gene>
    <name evidence="1" type="ORF">FAEPRAM212_01882</name>
</gene>
<dbReference type="RefSeq" id="WP_005924609.1">
    <property type="nucleotide sequence ID" value="NZ_DS483502.1"/>
</dbReference>
<comment type="caution">
    <text evidence="1">The sequence shown here is derived from an EMBL/GenBank/DDBJ whole genome shotgun (WGS) entry which is preliminary data.</text>
</comment>
<dbReference type="Proteomes" id="UP000005945">
    <property type="component" value="Unassembled WGS sequence"/>
</dbReference>
<dbReference type="AlphaFoldDB" id="A8SD08"/>
<dbReference type="EMBL" id="ABED02000027">
    <property type="protein sequence ID" value="EDP21158.1"/>
    <property type="molecule type" value="Genomic_DNA"/>
</dbReference>
<dbReference type="HOGENOM" id="CLU_129761_0_0_9"/>
<sequence>MMFENDYTIQGKHATFIKYLVKDAGVFPRYIDVYMTGAALGILHQKKAEENDSMDRARIYADAFSTERAKCMELFRTVILADNSMDWSNEERANICFRYRDREREGAVPPVTKEEVAVMKQALDLFNSYARGGIEILYEAFTSDAIINQDDAVDYAYKMIYDQQAHADVQSSDLDQLLKPEY</sequence>
<evidence type="ECO:0000313" key="2">
    <source>
        <dbReference type="Proteomes" id="UP000005945"/>
    </source>
</evidence>
<accession>A8SD08</accession>
<dbReference type="GeneID" id="75068588"/>
<organism evidence="1 2">
    <name type="scientific">Faecalibacterium prausnitzii M21/2</name>
    <dbReference type="NCBI Taxonomy" id="411485"/>
    <lineage>
        <taxon>Bacteria</taxon>
        <taxon>Bacillati</taxon>
        <taxon>Bacillota</taxon>
        <taxon>Clostridia</taxon>
        <taxon>Eubacteriales</taxon>
        <taxon>Oscillospiraceae</taxon>
        <taxon>Faecalibacterium</taxon>
    </lineage>
</organism>